<dbReference type="InterPro" id="IPR017451">
    <property type="entry name" value="F-box-assoc_interact_dom"/>
</dbReference>
<dbReference type="Pfam" id="PF08268">
    <property type="entry name" value="FBA_3"/>
    <property type="match status" value="1"/>
</dbReference>
<organism evidence="4 5">
    <name type="scientific">Dillenia turbinata</name>
    <dbReference type="NCBI Taxonomy" id="194707"/>
    <lineage>
        <taxon>Eukaryota</taxon>
        <taxon>Viridiplantae</taxon>
        <taxon>Streptophyta</taxon>
        <taxon>Embryophyta</taxon>
        <taxon>Tracheophyta</taxon>
        <taxon>Spermatophyta</taxon>
        <taxon>Magnoliopsida</taxon>
        <taxon>eudicotyledons</taxon>
        <taxon>Gunneridae</taxon>
        <taxon>Pentapetalae</taxon>
        <taxon>Dilleniales</taxon>
        <taxon>Dilleniaceae</taxon>
        <taxon>Dillenia</taxon>
    </lineage>
</organism>
<sequence>MWDHLPEELWVHIFARVPGRSLGRLRCVCKKWNSLITSPGFVSLHSKTTFDNQPKWIRVLYRRNDNDSNGVMHLDITDSSFLRRSWKINWPFEIHYKLEIIGYCNGLFCVRNWYKQESIIILCNTLTRSFKMLPRAPIMVKCFVYKHLIAGLDPPKSHGSLIYGFGFDTKNSDFKVVRVLYWREEVAAPNPIVELMVYRLSTGCWEGIDADLPWHDVSAEGSLEMVFLNSSVHWIVKDLRAGHCPSDLILSFDLVYEKFSDMAFPVTSARLVLQTSSLFVSEGLLCLSCNDLECCCHIWVMEEYGMTDSWTQHYKIENTWVDKVIGIRKSGDILLLIFREISSYKPWDGVCKYENFNFYRGTNEAFYVDSYVENLALISGANGL</sequence>
<dbReference type="InterPro" id="IPR013187">
    <property type="entry name" value="F-box-assoc_dom_typ3"/>
</dbReference>
<dbReference type="InterPro" id="IPR036047">
    <property type="entry name" value="F-box-like_dom_sf"/>
</dbReference>
<dbReference type="NCBIfam" id="TIGR01640">
    <property type="entry name" value="F_box_assoc_1"/>
    <property type="match status" value="1"/>
</dbReference>
<dbReference type="FunFam" id="1.20.1280.50:FF:000008">
    <property type="entry name" value="F-box only protein 6"/>
    <property type="match status" value="1"/>
</dbReference>
<gene>
    <name evidence="4" type="ORF">RJ641_013464</name>
</gene>
<keyword evidence="5" id="KW-1185">Reference proteome</keyword>
<dbReference type="Proteomes" id="UP001370490">
    <property type="component" value="Unassembled WGS sequence"/>
</dbReference>
<evidence type="ECO:0000256" key="2">
    <source>
        <dbReference type="ARBA" id="ARBA00022737"/>
    </source>
</evidence>
<dbReference type="Pfam" id="PF00646">
    <property type="entry name" value="F-box"/>
    <property type="match status" value="1"/>
</dbReference>
<feature type="domain" description="F-box" evidence="3">
    <location>
        <begin position="1"/>
        <end position="53"/>
    </location>
</feature>
<dbReference type="EMBL" id="JBAMMX010000002">
    <property type="protein sequence ID" value="KAK6945920.1"/>
    <property type="molecule type" value="Genomic_DNA"/>
</dbReference>
<reference evidence="4 5" key="1">
    <citation type="submission" date="2023-12" db="EMBL/GenBank/DDBJ databases">
        <title>A high-quality genome assembly for Dillenia turbinata (Dilleniales).</title>
        <authorList>
            <person name="Chanderbali A."/>
        </authorList>
    </citation>
    <scope>NUCLEOTIDE SEQUENCE [LARGE SCALE GENOMIC DNA]</scope>
    <source>
        <strain evidence="4">LSX21</strain>
        <tissue evidence="4">Leaf</tissue>
    </source>
</reference>
<dbReference type="PANTHER" id="PTHR31672">
    <property type="entry name" value="BNACNNG10540D PROTEIN"/>
    <property type="match status" value="1"/>
</dbReference>
<dbReference type="AlphaFoldDB" id="A0AAN8W4G9"/>
<evidence type="ECO:0000313" key="5">
    <source>
        <dbReference type="Proteomes" id="UP001370490"/>
    </source>
</evidence>
<name>A0AAN8W4G9_9MAGN</name>
<proteinExistence type="predicted"/>
<evidence type="ECO:0000313" key="4">
    <source>
        <dbReference type="EMBL" id="KAK6945920.1"/>
    </source>
</evidence>
<dbReference type="InterPro" id="IPR001810">
    <property type="entry name" value="F-box_dom"/>
</dbReference>
<dbReference type="CDD" id="cd22157">
    <property type="entry name" value="F-box_AtFBW1-like"/>
    <property type="match status" value="1"/>
</dbReference>
<dbReference type="SMART" id="SM00256">
    <property type="entry name" value="FBOX"/>
    <property type="match status" value="1"/>
</dbReference>
<dbReference type="PANTHER" id="PTHR31672:SF13">
    <property type="entry name" value="F-BOX PROTEIN CPR30-LIKE"/>
    <property type="match status" value="1"/>
</dbReference>
<dbReference type="Gene3D" id="1.20.1280.50">
    <property type="match status" value="1"/>
</dbReference>
<evidence type="ECO:0000256" key="1">
    <source>
        <dbReference type="ARBA" id="ARBA00022441"/>
    </source>
</evidence>
<dbReference type="SUPFAM" id="SSF81383">
    <property type="entry name" value="F-box domain"/>
    <property type="match status" value="1"/>
</dbReference>
<dbReference type="InterPro" id="IPR050796">
    <property type="entry name" value="SCF_F-box_component"/>
</dbReference>
<keyword evidence="2" id="KW-0677">Repeat</keyword>
<keyword evidence="1" id="KW-0880">Kelch repeat</keyword>
<accession>A0AAN8W4G9</accession>
<evidence type="ECO:0000259" key="3">
    <source>
        <dbReference type="PROSITE" id="PS50181"/>
    </source>
</evidence>
<dbReference type="PROSITE" id="PS50181">
    <property type="entry name" value="FBOX"/>
    <property type="match status" value="1"/>
</dbReference>
<comment type="caution">
    <text evidence="4">The sequence shown here is derived from an EMBL/GenBank/DDBJ whole genome shotgun (WGS) entry which is preliminary data.</text>
</comment>
<protein>
    <submittedName>
        <fullName evidence="4">F-box domain</fullName>
    </submittedName>
</protein>